<keyword evidence="2" id="KW-1185">Reference proteome</keyword>
<evidence type="ECO:0000313" key="2">
    <source>
        <dbReference type="Proteomes" id="UP000602198"/>
    </source>
</evidence>
<protein>
    <recommendedName>
        <fullName evidence="3">Beta-lactamase class A</fullName>
    </recommendedName>
</protein>
<sequence length="278" mass="28310">MALLVGALAGCGSQPPLEPDAPAAAGTTTGGPGTVVALPGTLAGDFVNELLPTLNGEVGLAMVAVGGDRITPFGNWSTGPAWSTIKVPLTLAALRENSGYTGSANSAITNSDNSAADMLWQSLGTPDVAAQAVEAVLREGGDAVTKVPSTRTRAEYSPFGQANWSLSDQLRFASKLPCLPQADSVTGLMGKISYGQRWGLGTLDGAEFKGGWGPDINGKYLVRQFGLIPAPGGQVAIAIAAQPSSGSFDEGTVMLTKVATLISEHLDELRGGSCNGSH</sequence>
<comment type="caution">
    <text evidence="1">The sequence shown here is derived from an EMBL/GenBank/DDBJ whole genome shotgun (WGS) entry which is preliminary data.</text>
</comment>
<dbReference type="Proteomes" id="UP000602198">
    <property type="component" value="Unassembled WGS sequence"/>
</dbReference>
<dbReference type="InterPro" id="IPR012338">
    <property type="entry name" value="Beta-lactam/transpept-like"/>
</dbReference>
<evidence type="ECO:0008006" key="3">
    <source>
        <dbReference type="Google" id="ProtNLM"/>
    </source>
</evidence>
<dbReference type="EMBL" id="JAERRJ010000015">
    <property type="protein sequence ID" value="MBL1079327.1"/>
    <property type="molecule type" value="Genomic_DNA"/>
</dbReference>
<organism evidence="1 2">
    <name type="scientific">Nocardia acididurans</name>
    <dbReference type="NCBI Taxonomy" id="2802282"/>
    <lineage>
        <taxon>Bacteria</taxon>
        <taxon>Bacillati</taxon>
        <taxon>Actinomycetota</taxon>
        <taxon>Actinomycetes</taxon>
        <taxon>Mycobacteriales</taxon>
        <taxon>Nocardiaceae</taxon>
        <taxon>Nocardia</taxon>
    </lineage>
</organism>
<name>A0ABS1MFI6_9NOCA</name>
<dbReference type="SUPFAM" id="SSF56601">
    <property type="entry name" value="beta-lactamase/transpeptidase-like"/>
    <property type="match status" value="1"/>
</dbReference>
<gene>
    <name evidence="1" type="ORF">JK358_33475</name>
</gene>
<dbReference type="Gene3D" id="3.40.710.10">
    <property type="entry name" value="DD-peptidase/beta-lactamase superfamily"/>
    <property type="match status" value="1"/>
</dbReference>
<accession>A0ABS1MFI6</accession>
<reference evidence="1 2" key="1">
    <citation type="submission" date="2021-01" db="EMBL/GenBank/DDBJ databases">
        <title>WGS of actinomycetes isolated from Thailand.</title>
        <authorList>
            <person name="Thawai C."/>
        </authorList>
    </citation>
    <scope>NUCLEOTIDE SEQUENCE [LARGE SCALE GENOMIC DNA]</scope>
    <source>
        <strain evidence="1 2">LPG 2</strain>
    </source>
</reference>
<evidence type="ECO:0000313" key="1">
    <source>
        <dbReference type="EMBL" id="MBL1079327.1"/>
    </source>
</evidence>
<proteinExistence type="predicted"/>